<dbReference type="PROSITE" id="PS51257">
    <property type="entry name" value="PROKAR_LIPOPROTEIN"/>
    <property type="match status" value="1"/>
</dbReference>
<evidence type="ECO:0000313" key="2">
    <source>
        <dbReference type="Proteomes" id="UP001589693"/>
    </source>
</evidence>
<comment type="caution">
    <text evidence="1">The sequence shown here is derived from an EMBL/GenBank/DDBJ whole genome shotgun (WGS) entry which is preliminary data.</text>
</comment>
<dbReference type="EMBL" id="JBHLZU010000027">
    <property type="protein sequence ID" value="MFB9908722.1"/>
    <property type="molecule type" value="Genomic_DNA"/>
</dbReference>
<protein>
    <recommendedName>
        <fullName evidence="3">LppX_LprAFG lipoprotein</fullName>
    </recommendedName>
</protein>
<sequence>MKRALGLLVLAVVLAGCGGEPEPRALSTVEAERLALFRYTAYESKVLGVHARVPAPGGALVLDGRVDVAEHVGYVTLRTEGRDDDASAGLLQWGATAVAFNGTRSAAPIDPPPAEGWRLRPIQPTGSELDGVLRMLLNLGADRPENAQLLQQSSARWVGSEELGGRRVDVFEGPKPSTATQGGPSRLRYWVDGDGRLHRVQARMGERQEPAVIDLSAGGAPITALPPLVR</sequence>
<organism evidence="1 2">
    <name type="scientific">Allokutzneria oryzae</name>
    <dbReference type="NCBI Taxonomy" id="1378989"/>
    <lineage>
        <taxon>Bacteria</taxon>
        <taxon>Bacillati</taxon>
        <taxon>Actinomycetota</taxon>
        <taxon>Actinomycetes</taxon>
        <taxon>Pseudonocardiales</taxon>
        <taxon>Pseudonocardiaceae</taxon>
        <taxon>Allokutzneria</taxon>
    </lineage>
</organism>
<dbReference type="RefSeq" id="WP_377860677.1">
    <property type="nucleotide sequence ID" value="NZ_JBHLZU010000027.1"/>
</dbReference>
<evidence type="ECO:0008006" key="3">
    <source>
        <dbReference type="Google" id="ProtNLM"/>
    </source>
</evidence>
<accession>A0ABV6A6C7</accession>
<name>A0ABV6A6C7_9PSEU</name>
<gene>
    <name evidence="1" type="ORF">ACFFQA_32700</name>
</gene>
<reference evidence="1 2" key="1">
    <citation type="submission" date="2024-09" db="EMBL/GenBank/DDBJ databases">
        <authorList>
            <person name="Sun Q."/>
            <person name="Mori K."/>
        </authorList>
    </citation>
    <scope>NUCLEOTIDE SEQUENCE [LARGE SCALE GENOMIC DNA]</scope>
    <source>
        <strain evidence="1 2">TBRC 7907</strain>
    </source>
</reference>
<keyword evidence="2" id="KW-1185">Reference proteome</keyword>
<dbReference type="Proteomes" id="UP001589693">
    <property type="component" value="Unassembled WGS sequence"/>
</dbReference>
<proteinExistence type="predicted"/>
<evidence type="ECO:0000313" key="1">
    <source>
        <dbReference type="EMBL" id="MFB9908722.1"/>
    </source>
</evidence>